<evidence type="ECO:0000256" key="5">
    <source>
        <dbReference type="ARBA" id="ARBA00023004"/>
    </source>
</evidence>
<evidence type="ECO:0008006" key="9">
    <source>
        <dbReference type="Google" id="ProtNLM"/>
    </source>
</evidence>
<dbReference type="Gene3D" id="1.10.630.10">
    <property type="entry name" value="Cytochrome P450"/>
    <property type="match status" value="1"/>
</dbReference>
<keyword evidence="6" id="KW-0812">Transmembrane</keyword>
<keyword evidence="3" id="KW-0479">Metal-binding</keyword>
<protein>
    <recommendedName>
        <fullName evidence="9">Cytochrome P450</fullName>
    </recommendedName>
</protein>
<evidence type="ECO:0000256" key="3">
    <source>
        <dbReference type="ARBA" id="ARBA00022723"/>
    </source>
</evidence>
<reference evidence="7 8" key="1">
    <citation type="journal article" date="2024" name="Plant J.">
        <title>Genome sequences and population genomics reveal climatic adaptation and genomic divergence between two closely related sweetgum species.</title>
        <authorList>
            <person name="Xu W.Q."/>
            <person name="Ren C.Q."/>
            <person name="Zhang X.Y."/>
            <person name="Comes H.P."/>
            <person name="Liu X.H."/>
            <person name="Li Y.G."/>
            <person name="Kettle C.J."/>
            <person name="Jalonen R."/>
            <person name="Gaisberger H."/>
            <person name="Ma Y.Z."/>
            <person name="Qiu Y.X."/>
        </authorList>
    </citation>
    <scope>NUCLEOTIDE SEQUENCE [LARGE SCALE GENOMIC DNA]</scope>
    <source>
        <strain evidence="7">Hangzhou</strain>
    </source>
</reference>
<dbReference type="GO" id="GO:0005506">
    <property type="term" value="F:iron ion binding"/>
    <property type="evidence" value="ECO:0007669"/>
    <property type="project" value="InterPro"/>
</dbReference>
<dbReference type="EMBL" id="JBBPBK010000013">
    <property type="protein sequence ID" value="KAK9271981.1"/>
    <property type="molecule type" value="Genomic_DNA"/>
</dbReference>
<sequence>MEAFMSLLTQHPPVLILFSMLLYLLHIISCEFRRVRNLSGRQGPPTYPIIGCLISFYKNRGRLLDWYTDLLAESTTQTIVVRRLGARRTVVTANPENVEYMLKMNFNNFPKGKPFTEILGDFLGCGIFNVDGELWRTQRKLVSHEFSAKSLREFFMHTLKEEVGNRLLPLLESLAAANGGVEVDMQELLRRLAFNMVCGVSLGTDPCCLDPSSPTSPMARAFDVASEICARRGAAPVFAVWKIKRAFGVGSEKRLKNAVEEVHADIKEIIRNKKKERRLIKLVRVNGLD</sequence>
<dbReference type="SUPFAM" id="SSF48264">
    <property type="entry name" value="Cytochrome P450"/>
    <property type="match status" value="1"/>
</dbReference>
<dbReference type="InterPro" id="IPR036396">
    <property type="entry name" value="Cyt_P450_sf"/>
</dbReference>
<evidence type="ECO:0000256" key="4">
    <source>
        <dbReference type="ARBA" id="ARBA00023002"/>
    </source>
</evidence>
<dbReference type="AlphaFoldDB" id="A0AAP0R997"/>
<name>A0AAP0R997_LIQFO</name>
<dbReference type="Proteomes" id="UP001415857">
    <property type="component" value="Unassembled WGS sequence"/>
</dbReference>
<comment type="similarity">
    <text evidence="2">Belongs to the cytochrome P450 family.</text>
</comment>
<dbReference type="GO" id="GO:0004497">
    <property type="term" value="F:monooxygenase activity"/>
    <property type="evidence" value="ECO:0007669"/>
    <property type="project" value="InterPro"/>
</dbReference>
<proteinExistence type="inferred from homology"/>
<comment type="cofactor">
    <cofactor evidence="1">
        <name>heme</name>
        <dbReference type="ChEBI" id="CHEBI:30413"/>
    </cofactor>
</comment>
<gene>
    <name evidence="7" type="ORF">L1049_002350</name>
</gene>
<keyword evidence="4" id="KW-0560">Oxidoreductase</keyword>
<dbReference type="Pfam" id="PF00067">
    <property type="entry name" value="p450"/>
    <property type="match status" value="1"/>
</dbReference>
<keyword evidence="6" id="KW-0472">Membrane</keyword>
<keyword evidence="5" id="KW-0408">Iron</keyword>
<feature type="transmembrane region" description="Helical" evidence="6">
    <location>
        <begin position="12"/>
        <end position="32"/>
    </location>
</feature>
<comment type="caution">
    <text evidence="7">The sequence shown here is derived from an EMBL/GenBank/DDBJ whole genome shotgun (WGS) entry which is preliminary data.</text>
</comment>
<accession>A0AAP0R997</accession>
<evidence type="ECO:0000256" key="6">
    <source>
        <dbReference type="SAM" id="Phobius"/>
    </source>
</evidence>
<dbReference type="GO" id="GO:0020037">
    <property type="term" value="F:heme binding"/>
    <property type="evidence" value="ECO:0007669"/>
    <property type="project" value="InterPro"/>
</dbReference>
<evidence type="ECO:0000313" key="7">
    <source>
        <dbReference type="EMBL" id="KAK9271981.1"/>
    </source>
</evidence>
<evidence type="ECO:0000256" key="2">
    <source>
        <dbReference type="ARBA" id="ARBA00010617"/>
    </source>
</evidence>
<keyword evidence="6" id="KW-1133">Transmembrane helix</keyword>
<organism evidence="7 8">
    <name type="scientific">Liquidambar formosana</name>
    <name type="common">Formosan gum</name>
    <dbReference type="NCBI Taxonomy" id="63359"/>
    <lineage>
        <taxon>Eukaryota</taxon>
        <taxon>Viridiplantae</taxon>
        <taxon>Streptophyta</taxon>
        <taxon>Embryophyta</taxon>
        <taxon>Tracheophyta</taxon>
        <taxon>Spermatophyta</taxon>
        <taxon>Magnoliopsida</taxon>
        <taxon>eudicotyledons</taxon>
        <taxon>Gunneridae</taxon>
        <taxon>Pentapetalae</taxon>
        <taxon>Saxifragales</taxon>
        <taxon>Altingiaceae</taxon>
        <taxon>Liquidambar</taxon>
    </lineage>
</organism>
<dbReference type="PANTHER" id="PTHR24296">
    <property type="entry name" value="CYTOCHROME P450"/>
    <property type="match status" value="1"/>
</dbReference>
<keyword evidence="8" id="KW-1185">Reference proteome</keyword>
<evidence type="ECO:0000313" key="8">
    <source>
        <dbReference type="Proteomes" id="UP001415857"/>
    </source>
</evidence>
<dbReference type="InterPro" id="IPR001128">
    <property type="entry name" value="Cyt_P450"/>
</dbReference>
<evidence type="ECO:0000256" key="1">
    <source>
        <dbReference type="ARBA" id="ARBA00001971"/>
    </source>
</evidence>
<dbReference type="GO" id="GO:0016705">
    <property type="term" value="F:oxidoreductase activity, acting on paired donors, with incorporation or reduction of molecular oxygen"/>
    <property type="evidence" value="ECO:0007669"/>
    <property type="project" value="InterPro"/>
</dbReference>